<evidence type="ECO:0000256" key="2">
    <source>
        <dbReference type="ARBA" id="ARBA00022840"/>
    </source>
</evidence>
<dbReference type="EMBL" id="MHOO01000010">
    <property type="protein sequence ID" value="OGZ63984.1"/>
    <property type="molecule type" value="Genomic_DNA"/>
</dbReference>
<keyword evidence="1 3" id="KW-0547">Nucleotide-binding</keyword>
<evidence type="ECO:0000313" key="6">
    <source>
        <dbReference type="Proteomes" id="UP000176855"/>
    </source>
</evidence>
<name>A0A1G2HN76_9BACT</name>
<reference evidence="5 6" key="1">
    <citation type="journal article" date="2016" name="Nat. Commun.">
        <title>Thousands of microbial genomes shed light on interconnected biogeochemical processes in an aquifer system.</title>
        <authorList>
            <person name="Anantharaman K."/>
            <person name="Brown C.T."/>
            <person name="Hug L.A."/>
            <person name="Sharon I."/>
            <person name="Castelle C.J."/>
            <person name="Probst A.J."/>
            <person name="Thomas B.C."/>
            <person name="Singh A."/>
            <person name="Wilkins M.J."/>
            <person name="Karaoz U."/>
            <person name="Brodie E.L."/>
            <person name="Williams K.H."/>
            <person name="Hubbard S.S."/>
            <person name="Banfield J.F."/>
        </authorList>
    </citation>
    <scope>NUCLEOTIDE SEQUENCE [LARGE SCALE GENOMIC DNA]</scope>
</reference>
<protein>
    <recommendedName>
        <fullName evidence="4">ATP-cone domain-containing protein</fullName>
    </recommendedName>
</protein>
<sequence length="92" mass="10872">MEQTKYVVKRRNHAHLYDERKVYGSAYAACYVVMLNHRACEKIANKVTKNITTLVHKKKTISSTEIFHHVIRELKKHNKNAAFMYETHRDIA</sequence>
<evidence type="ECO:0000256" key="3">
    <source>
        <dbReference type="PROSITE-ProRule" id="PRU00492"/>
    </source>
</evidence>
<comment type="caution">
    <text evidence="5">The sequence shown here is derived from an EMBL/GenBank/DDBJ whole genome shotgun (WGS) entry which is preliminary data.</text>
</comment>
<dbReference type="AlphaFoldDB" id="A0A1G2HN76"/>
<dbReference type="InterPro" id="IPR005144">
    <property type="entry name" value="ATP-cone_dom"/>
</dbReference>
<gene>
    <name evidence="5" type="ORF">A2730_01535</name>
</gene>
<evidence type="ECO:0000313" key="5">
    <source>
        <dbReference type="EMBL" id="OGZ63984.1"/>
    </source>
</evidence>
<dbReference type="Pfam" id="PF03477">
    <property type="entry name" value="ATP-cone"/>
    <property type="match status" value="1"/>
</dbReference>
<dbReference type="STRING" id="1802202.A2730_01535"/>
<proteinExistence type="predicted"/>
<accession>A0A1G2HN76</accession>
<dbReference type="PROSITE" id="PS51161">
    <property type="entry name" value="ATP_CONE"/>
    <property type="match status" value="1"/>
</dbReference>
<feature type="domain" description="ATP-cone" evidence="4">
    <location>
        <begin position="5"/>
        <end position="92"/>
    </location>
</feature>
<organism evidence="5 6">
    <name type="scientific">Candidatus Staskawiczbacteria bacterium RIFCSPHIGHO2_01_FULL_39_25</name>
    <dbReference type="NCBI Taxonomy" id="1802202"/>
    <lineage>
        <taxon>Bacteria</taxon>
        <taxon>Candidatus Staskawicziibacteriota</taxon>
    </lineage>
</organism>
<keyword evidence="2 3" id="KW-0067">ATP-binding</keyword>
<evidence type="ECO:0000256" key="1">
    <source>
        <dbReference type="ARBA" id="ARBA00022741"/>
    </source>
</evidence>
<dbReference type="GO" id="GO:0005524">
    <property type="term" value="F:ATP binding"/>
    <property type="evidence" value="ECO:0007669"/>
    <property type="project" value="UniProtKB-UniRule"/>
</dbReference>
<dbReference type="Proteomes" id="UP000176855">
    <property type="component" value="Unassembled WGS sequence"/>
</dbReference>
<evidence type="ECO:0000259" key="4">
    <source>
        <dbReference type="PROSITE" id="PS51161"/>
    </source>
</evidence>